<comment type="caution">
    <text evidence="11">The sequence shown here is derived from an EMBL/GenBank/DDBJ whole genome shotgun (WGS) entry which is preliminary data.</text>
</comment>
<keyword evidence="5 9" id="KW-0028">Amino-acid biosynthesis</keyword>
<sequence>MVLVKICGLTSYQEAIAATEAGADLIGFVFAQSKRQVTVEQVDQIQRQLPDHVKKVGVFVDTPIHIVNQIARLVKLDYVQLHGKESILTCLKSEVPVIKALSLQGTDSLEQVLDYLPVVDYLLLDGPKPGSGQTFDWRLIESIPLARDKMILAGGLTADNVDRAIQEAIPIGVDVSSGVETNGKKDLIKIKQFIQIAKGAR</sequence>
<evidence type="ECO:0000313" key="11">
    <source>
        <dbReference type="EMBL" id="GAA4077437.1"/>
    </source>
</evidence>
<evidence type="ECO:0000256" key="2">
    <source>
        <dbReference type="ARBA" id="ARBA00004664"/>
    </source>
</evidence>
<evidence type="ECO:0000256" key="6">
    <source>
        <dbReference type="ARBA" id="ARBA00022822"/>
    </source>
</evidence>
<dbReference type="PANTHER" id="PTHR42894:SF1">
    <property type="entry name" value="N-(5'-PHOSPHORIBOSYL)ANTHRANILATE ISOMERASE"/>
    <property type="match status" value="1"/>
</dbReference>
<evidence type="ECO:0000256" key="9">
    <source>
        <dbReference type="HAMAP-Rule" id="MF_00135"/>
    </source>
</evidence>
<evidence type="ECO:0000259" key="10">
    <source>
        <dbReference type="Pfam" id="PF00697"/>
    </source>
</evidence>
<comment type="similarity">
    <text evidence="9">Belongs to the TrpF family.</text>
</comment>
<gene>
    <name evidence="9" type="primary">trpF</name>
    <name evidence="11" type="ORF">GCM10022410_22670</name>
</gene>
<keyword evidence="12" id="KW-1185">Reference proteome</keyword>
<evidence type="ECO:0000313" key="12">
    <source>
        <dbReference type="Proteomes" id="UP001501734"/>
    </source>
</evidence>
<dbReference type="EMBL" id="BAABDL010000123">
    <property type="protein sequence ID" value="GAA4077437.1"/>
    <property type="molecule type" value="Genomic_DNA"/>
</dbReference>
<dbReference type="InterPro" id="IPR001240">
    <property type="entry name" value="PRAI_dom"/>
</dbReference>
<proteinExistence type="inferred from homology"/>
<evidence type="ECO:0000256" key="5">
    <source>
        <dbReference type="ARBA" id="ARBA00022605"/>
    </source>
</evidence>
<evidence type="ECO:0000256" key="8">
    <source>
        <dbReference type="ARBA" id="ARBA00023235"/>
    </source>
</evidence>
<evidence type="ECO:0000256" key="3">
    <source>
        <dbReference type="ARBA" id="ARBA00012572"/>
    </source>
</evidence>
<protein>
    <recommendedName>
        <fullName evidence="4 9">N-(5'-phosphoribosyl)anthranilate isomerase</fullName>
        <shortName evidence="9">PRAI</shortName>
        <ecNumber evidence="3 9">5.3.1.24</ecNumber>
    </recommendedName>
</protein>
<dbReference type="InterPro" id="IPR044643">
    <property type="entry name" value="TrpF_fam"/>
</dbReference>
<name>A0ABP7W1E4_9BACI</name>
<evidence type="ECO:0000256" key="7">
    <source>
        <dbReference type="ARBA" id="ARBA00023141"/>
    </source>
</evidence>
<dbReference type="Proteomes" id="UP001501734">
    <property type="component" value="Unassembled WGS sequence"/>
</dbReference>
<dbReference type="Gene3D" id="3.20.20.70">
    <property type="entry name" value="Aldolase class I"/>
    <property type="match status" value="1"/>
</dbReference>
<comment type="pathway">
    <text evidence="2 9">Amino-acid biosynthesis; L-tryptophan biosynthesis; L-tryptophan from chorismate: step 3/5.</text>
</comment>
<organism evidence="11 12">
    <name type="scientific">Amphibacillus indicireducens</name>
    <dbReference type="NCBI Taxonomy" id="1076330"/>
    <lineage>
        <taxon>Bacteria</taxon>
        <taxon>Bacillati</taxon>
        <taxon>Bacillota</taxon>
        <taxon>Bacilli</taxon>
        <taxon>Bacillales</taxon>
        <taxon>Bacillaceae</taxon>
        <taxon>Amphibacillus</taxon>
    </lineage>
</organism>
<reference evidence="12" key="1">
    <citation type="journal article" date="2019" name="Int. J. Syst. Evol. Microbiol.">
        <title>The Global Catalogue of Microorganisms (GCM) 10K type strain sequencing project: providing services to taxonomists for standard genome sequencing and annotation.</title>
        <authorList>
            <consortium name="The Broad Institute Genomics Platform"/>
            <consortium name="The Broad Institute Genome Sequencing Center for Infectious Disease"/>
            <person name="Wu L."/>
            <person name="Ma J."/>
        </authorList>
    </citation>
    <scope>NUCLEOTIDE SEQUENCE [LARGE SCALE GENOMIC DNA]</scope>
    <source>
        <strain evidence="12">JCM 17250</strain>
    </source>
</reference>
<dbReference type="Pfam" id="PF00697">
    <property type="entry name" value="PRAI"/>
    <property type="match status" value="1"/>
</dbReference>
<dbReference type="InterPro" id="IPR011060">
    <property type="entry name" value="RibuloseP-bd_barrel"/>
</dbReference>
<accession>A0ABP7W1E4</accession>
<dbReference type="PANTHER" id="PTHR42894">
    <property type="entry name" value="N-(5'-PHOSPHORIBOSYL)ANTHRANILATE ISOMERASE"/>
    <property type="match status" value="1"/>
</dbReference>
<keyword evidence="8 9" id="KW-0413">Isomerase</keyword>
<keyword evidence="7 9" id="KW-0057">Aromatic amino acid biosynthesis</keyword>
<dbReference type="InterPro" id="IPR013785">
    <property type="entry name" value="Aldolase_TIM"/>
</dbReference>
<dbReference type="HAMAP" id="MF_00135">
    <property type="entry name" value="PRAI"/>
    <property type="match status" value="1"/>
</dbReference>
<dbReference type="GO" id="GO:0016853">
    <property type="term" value="F:isomerase activity"/>
    <property type="evidence" value="ECO:0007669"/>
    <property type="project" value="UniProtKB-KW"/>
</dbReference>
<comment type="catalytic activity">
    <reaction evidence="1 9">
        <text>N-(5-phospho-beta-D-ribosyl)anthranilate = 1-(2-carboxyphenylamino)-1-deoxy-D-ribulose 5-phosphate</text>
        <dbReference type="Rhea" id="RHEA:21540"/>
        <dbReference type="ChEBI" id="CHEBI:18277"/>
        <dbReference type="ChEBI" id="CHEBI:58613"/>
        <dbReference type="EC" id="5.3.1.24"/>
    </reaction>
</comment>
<feature type="domain" description="N-(5'phosphoribosyl) anthranilate isomerase (PRAI)" evidence="10">
    <location>
        <begin position="4"/>
        <end position="195"/>
    </location>
</feature>
<evidence type="ECO:0000256" key="1">
    <source>
        <dbReference type="ARBA" id="ARBA00001164"/>
    </source>
</evidence>
<dbReference type="EC" id="5.3.1.24" evidence="3 9"/>
<dbReference type="RefSeq" id="WP_344913258.1">
    <property type="nucleotide sequence ID" value="NZ_BAABDL010000123.1"/>
</dbReference>
<evidence type="ECO:0000256" key="4">
    <source>
        <dbReference type="ARBA" id="ARBA00022272"/>
    </source>
</evidence>
<keyword evidence="6 9" id="KW-0822">Tryptophan biosynthesis</keyword>
<dbReference type="SUPFAM" id="SSF51366">
    <property type="entry name" value="Ribulose-phoshate binding barrel"/>
    <property type="match status" value="1"/>
</dbReference>
<dbReference type="CDD" id="cd00405">
    <property type="entry name" value="PRAI"/>
    <property type="match status" value="1"/>
</dbReference>